<reference evidence="1 2" key="1">
    <citation type="submission" date="2020-04" db="EMBL/GenBank/DDBJ databases">
        <authorList>
            <person name="Klaysubun C."/>
            <person name="Duangmal K."/>
            <person name="Lipun K."/>
        </authorList>
    </citation>
    <scope>NUCLEOTIDE SEQUENCE [LARGE SCALE GENOMIC DNA]</scope>
    <source>
        <strain evidence="1 2">K10HN5</strain>
    </source>
</reference>
<evidence type="ECO:0000313" key="2">
    <source>
        <dbReference type="Proteomes" id="UP000820669"/>
    </source>
</evidence>
<dbReference type="CDD" id="cd00198">
    <property type="entry name" value="vWFA"/>
    <property type="match status" value="1"/>
</dbReference>
<dbReference type="PANTHER" id="PTHR39338:SF6">
    <property type="entry name" value="BLL5662 PROTEIN"/>
    <property type="match status" value="1"/>
</dbReference>
<keyword evidence="2" id="KW-1185">Reference proteome</keyword>
<dbReference type="SUPFAM" id="SSF53300">
    <property type="entry name" value="vWA-like"/>
    <property type="match status" value="1"/>
</dbReference>
<name>A0ABX1S4A0_9PSEU</name>
<dbReference type="Gene3D" id="3.40.50.410">
    <property type="entry name" value="von Willebrand factor, type A domain"/>
    <property type="match status" value="1"/>
</dbReference>
<dbReference type="InterPro" id="IPR008912">
    <property type="entry name" value="Uncharacterised_CoxE"/>
</dbReference>
<proteinExistence type="predicted"/>
<evidence type="ECO:0000313" key="1">
    <source>
        <dbReference type="EMBL" id="NMH96356.1"/>
    </source>
</evidence>
<comment type="caution">
    <text evidence="1">The sequence shown here is derived from an EMBL/GenBank/DDBJ whole genome shotgun (WGS) entry which is preliminary data.</text>
</comment>
<organism evidence="1 2">
    <name type="scientific">Pseudonocardia acidicola</name>
    <dbReference type="NCBI Taxonomy" id="2724939"/>
    <lineage>
        <taxon>Bacteria</taxon>
        <taxon>Bacillati</taxon>
        <taxon>Actinomycetota</taxon>
        <taxon>Actinomycetes</taxon>
        <taxon>Pseudonocardiales</taxon>
        <taxon>Pseudonocardiaceae</taxon>
        <taxon>Pseudonocardia</taxon>
    </lineage>
</organism>
<dbReference type="InterPro" id="IPR036465">
    <property type="entry name" value="vWFA_dom_sf"/>
</dbReference>
<dbReference type="RefSeq" id="WP_169379728.1">
    <property type="nucleotide sequence ID" value="NZ_JAAXLA010000004.1"/>
</dbReference>
<dbReference type="Proteomes" id="UP000820669">
    <property type="component" value="Unassembled WGS sequence"/>
</dbReference>
<accession>A0ABX1S4A0</accession>
<dbReference type="PIRSF" id="PIRSF010256">
    <property type="entry name" value="CoxE_vWa"/>
    <property type="match status" value="1"/>
</dbReference>
<sequence>MTAAPAGLTGVLVDFGRALRAEGVSVGSGDILTFCAAMTPLDPTDLVDLYWGGRVSLVSRRDDIVTYDRVFREFFLDAGNPVQELVKIKARAESEAETVLEVAADPGAEEPDEETVLGLMASNAETLKAKEFSACTDSELEAVRRIMARIRLAPPRRRTRRTRAARRGRRPDLRATIRRSLRMHGEMIDLHWRRRRLRLRPLILILDISGSMADYSRALLQFAYSAKRASSGSFTVEVFCFGTRLTHLTKSLQTRKPDDALERAARLVVDWEGGTRIGESLDAFVRHWGRRGMARGGVVVICSDGLDRGDPDVLATAMERLSRLCHRIVWMNPHKGNNPDYRPQTVGMMVADPHIDVLLSGHDLGSLEELAALLPELG</sequence>
<gene>
    <name evidence="1" type="ORF">HF526_03310</name>
</gene>
<protein>
    <submittedName>
        <fullName evidence="1">VWA domain-containing protein</fullName>
    </submittedName>
</protein>
<dbReference type="PANTHER" id="PTHR39338">
    <property type="entry name" value="BLL5662 PROTEIN-RELATED"/>
    <property type="match status" value="1"/>
</dbReference>
<dbReference type="Pfam" id="PF05762">
    <property type="entry name" value="VWA_CoxE"/>
    <property type="match status" value="1"/>
</dbReference>
<dbReference type="InterPro" id="IPR011195">
    <property type="entry name" value="UCP010256"/>
</dbReference>
<dbReference type="EMBL" id="JAAXLA010000004">
    <property type="protein sequence ID" value="NMH96356.1"/>
    <property type="molecule type" value="Genomic_DNA"/>
</dbReference>